<keyword evidence="1" id="KW-0732">Signal</keyword>
<keyword evidence="3" id="KW-1185">Reference proteome</keyword>
<dbReference type="Proteomes" id="UP001153709">
    <property type="component" value="Chromosome 3"/>
</dbReference>
<dbReference type="EMBL" id="OU898278">
    <property type="protein sequence ID" value="CAG9831516.1"/>
    <property type="molecule type" value="Genomic_DNA"/>
</dbReference>
<sequence>MAFKLVIFGTLFVICSARPGLIGNGLGAIATPGIAVAPAVSVNSGISTQSRVDYRTPVVTSVALPAVATSVALPVVAPAAYGIGYGPALSGGYGGYGGYGSYGNGHGH</sequence>
<evidence type="ECO:0000313" key="2">
    <source>
        <dbReference type="EMBL" id="CAG9831516.1"/>
    </source>
</evidence>
<proteinExistence type="predicted"/>
<feature type="signal peptide" evidence="1">
    <location>
        <begin position="1"/>
        <end position="17"/>
    </location>
</feature>
<name>A0A9N9SXZ5_DIABA</name>
<evidence type="ECO:0000313" key="3">
    <source>
        <dbReference type="Proteomes" id="UP001153709"/>
    </source>
</evidence>
<dbReference type="AlphaFoldDB" id="A0A9N9SXZ5"/>
<gene>
    <name evidence="2" type="ORF">DIABBA_LOCUS5099</name>
</gene>
<feature type="chain" id="PRO_5040516700" evidence="1">
    <location>
        <begin position="18"/>
        <end position="108"/>
    </location>
</feature>
<reference evidence="2" key="1">
    <citation type="submission" date="2022-01" db="EMBL/GenBank/DDBJ databases">
        <authorList>
            <person name="King R."/>
        </authorList>
    </citation>
    <scope>NUCLEOTIDE SEQUENCE</scope>
</reference>
<organism evidence="2 3">
    <name type="scientific">Diabrotica balteata</name>
    <name type="common">Banded cucumber beetle</name>
    <dbReference type="NCBI Taxonomy" id="107213"/>
    <lineage>
        <taxon>Eukaryota</taxon>
        <taxon>Metazoa</taxon>
        <taxon>Ecdysozoa</taxon>
        <taxon>Arthropoda</taxon>
        <taxon>Hexapoda</taxon>
        <taxon>Insecta</taxon>
        <taxon>Pterygota</taxon>
        <taxon>Neoptera</taxon>
        <taxon>Endopterygota</taxon>
        <taxon>Coleoptera</taxon>
        <taxon>Polyphaga</taxon>
        <taxon>Cucujiformia</taxon>
        <taxon>Chrysomeloidea</taxon>
        <taxon>Chrysomelidae</taxon>
        <taxon>Galerucinae</taxon>
        <taxon>Diabroticina</taxon>
        <taxon>Diabroticites</taxon>
        <taxon>Diabrotica</taxon>
    </lineage>
</organism>
<evidence type="ECO:0000256" key="1">
    <source>
        <dbReference type="SAM" id="SignalP"/>
    </source>
</evidence>
<accession>A0A9N9SXZ5</accession>
<dbReference type="OrthoDB" id="6782643at2759"/>
<protein>
    <submittedName>
        <fullName evidence="2">Uncharacterized protein</fullName>
    </submittedName>
</protein>